<evidence type="ECO:0000259" key="2">
    <source>
        <dbReference type="Pfam" id="PF00551"/>
    </source>
</evidence>
<dbReference type="InterPro" id="IPR011034">
    <property type="entry name" value="Formyl_transferase-like_C_sf"/>
</dbReference>
<evidence type="ECO:0000313" key="6">
    <source>
        <dbReference type="Proteomes" id="UP000254230"/>
    </source>
</evidence>
<dbReference type="InterPro" id="IPR042099">
    <property type="entry name" value="ANL_N_sf"/>
</dbReference>
<dbReference type="GO" id="GO:0004479">
    <property type="term" value="F:methionyl-tRNA formyltransferase activity"/>
    <property type="evidence" value="ECO:0007669"/>
    <property type="project" value="TreeGrafter"/>
</dbReference>
<dbReference type="AlphaFoldDB" id="A0A378KRZ4"/>
<feature type="domain" description="AMP-dependent synthetase/ligase" evidence="1">
    <location>
        <begin position="566"/>
        <end position="644"/>
    </location>
</feature>
<dbReference type="SUPFAM" id="SSF56801">
    <property type="entry name" value="Acetyl-CoA synthetase-like"/>
    <property type="match status" value="1"/>
</dbReference>
<keyword evidence="5" id="KW-1185">Reference proteome</keyword>
<proteinExistence type="predicted"/>
<dbReference type="STRING" id="45072.Lqua_3024"/>
<dbReference type="EMBL" id="UGOW01000001">
    <property type="protein sequence ID" value="STY17342.1"/>
    <property type="molecule type" value="Genomic_DNA"/>
</dbReference>
<dbReference type="Pfam" id="PF00501">
    <property type="entry name" value="AMP-binding"/>
    <property type="match status" value="1"/>
</dbReference>
<dbReference type="PANTHER" id="PTHR11138">
    <property type="entry name" value="METHIONYL-TRNA FORMYLTRANSFERASE"/>
    <property type="match status" value="1"/>
</dbReference>
<dbReference type="Gene3D" id="3.40.50.12780">
    <property type="entry name" value="N-terminal domain of ligase-like"/>
    <property type="match status" value="1"/>
</dbReference>
<name>A0A378KRZ4_9GAMM</name>
<sequence length="822" mass="93486">MRLTFLLIGQDSLLIQCGNVLLEKNHEIKWVVSQVASIQNWCEKHNIPCLPTLNELPGEKKQSVDYLFSIVNGKILTKEDLQIARYASINYHDSLLPKYAGVHATTWSILNNETFHGITWHLINEGIDEGDIVYQNKFPIANNETVLTLNLRCFEAAVKGFSDILQKIESSSLNTLKQQKESRSYYGLSHVLPDMGFINWNKANAEDVIQCYRALNFGNYTNNVGLLKLYLNQTFLIVMDVALSTYPCSIQQGGVVLAIENEGLIVSTLTQPIVIKKIITPMGASVTPKELIETYDIKVNSHLPQISPQIVEENTPVYKKALTHEQYWLKQLISSTEHGFFSDRMFEENGTEKKLSPIRLNTASTQLAHSSEVYLLASIMIYLYRINNYESFTVFWHQPQGLNTTNLFSNLLPISAHDFQSDLKIGEIIELVSQKLNSIRRHGTYLNDIYMRQPSLTSIVQEAKKYVITVGTERTENSLIHFGIQPDSDEINIAHYINSHYQGGTVMPVLENMSAHINTILQIMCSEPNLLVHQFSFLEQDEHAQLLEWSIGEYRPLPSNTITDLFEQRVKFSPEKTVLFENNTPLSYYQLWLEAESISSYLQSLQLPHQSAVSFSMVPSATTLALMLGILKAGHIGVPITPGTFIEESVANYKAETLLDHKPMSQNLTVYSSNLSVGKQECLRFYTPQSVCDTLNQKQIINYSYWYANTVGLNEHSLLNVHTSVPFNLLMMSMLSSIIVGGTLDFNQVTACREDYLDHLRTQNITHLRISAEEWEFLLDYPELVSQLKSLRYIVLTNTVSHTDQIIEWRALNSQSRFIVIS</sequence>
<feature type="domain" description="Formyl transferase N-terminal" evidence="2">
    <location>
        <begin position="62"/>
        <end position="163"/>
    </location>
</feature>
<dbReference type="SUPFAM" id="SSF53328">
    <property type="entry name" value="Formyltransferase"/>
    <property type="match status" value="1"/>
</dbReference>
<accession>A0A378KRZ4</accession>
<dbReference type="InterPro" id="IPR000873">
    <property type="entry name" value="AMP-dep_synth/lig_dom"/>
</dbReference>
<protein>
    <submittedName>
        <fullName evidence="4">Peptide synthetase, non-ribosomal</fullName>
    </submittedName>
</protein>
<dbReference type="PANTHER" id="PTHR11138:SF5">
    <property type="entry name" value="METHIONYL-TRNA FORMYLTRANSFERASE, MITOCHONDRIAL"/>
    <property type="match status" value="1"/>
</dbReference>
<dbReference type="Proteomes" id="UP000254230">
    <property type="component" value="Unassembled WGS sequence"/>
</dbReference>
<dbReference type="Pfam" id="PF00551">
    <property type="entry name" value="Formyl_trans_N"/>
    <property type="match status" value="1"/>
</dbReference>
<reference evidence="4 6" key="2">
    <citation type="submission" date="2018-06" db="EMBL/GenBank/DDBJ databases">
        <authorList>
            <consortium name="Pathogen Informatics"/>
            <person name="Doyle S."/>
        </authorList>
    </citation>
    <scope>NUCLEOTIDE SEQUENCE [LARGE SCALE GENOMIC DNA]</scope>
    <source>
        <strain evidence="4 6">NCTC12376</strain>
    </source>
</reference>
<dbReference type="GO" id="GO:0005829">
    <property type="term" value="C:cytosol"/>
    <property type="evidence" value="ECO:0007669"/>
    <property type="project" value="TreeGrafter"/>
</dbReference>
<dbReference type="SUPFAM" id="SSF50486">
    <property type="entry name" value="FMT C-terminal domain-like"/>
    <property type="match status" value="1"/>
</dbReference>
<evidence type="ECO:0000313" key="5">
    <source>
        <dbReference type="Proteomes" id="UP000054639"/>
    </source>
</evidence>
<dbReference type="Gene3D" id="3.40.50.12230">
    <property type="match status" value="1"/>
</dbReference>
<dbReference type="OrthoDB" id="9803968at2"/>
<dbReference type="EMBL" id="LNYR01000046">
    <property type="protein sequence ID" value="KTD43670.1"/>
    <property type="molecule type" value="Genomic_DNA"/>
</dbReference>
<dbReference type="InterPro" id="IPR036477">
    <property type="entry name" value="Formyl_transf_N_sf"/>
</dbReference>
<gene>
    <name evidence="4" type="primary">arnA</name>
    <name evidence="3" type="ORF">Lqua_3024</name>
    <name evidence="4" type="ORF">NCTC12376_01139</name>
</gene>
<reference evidence="3 5" key="1">
    <citation type="submission" date="2015-11" db="EMBL/GenBank/DDBJ databases">
        <title>Genomic analysis of 38 Legionella species identifies large and diverse effector repertoires.</title>
        <authorList>
            <person name="Burstein D."/>
            <person name="Amaro F."/>
            <person name="Zusman T."/>
            <person name="Lifshitz Z."/>
            <person name="Cohen O."/>
            <person name="Gilbert J.A."/>
            <person name="Pupko T."/>
            <person name="Shuman H.A."/>
            <person name="Segal G."/>
        </authorList>
    </citation>
    <scope>NUCLEOTIDE SEQUENCE [LARGE SCALE GENOMIC DNA]</scope>
    <source>
        <strain evidence="3 5">ATCC 49507</strain>
    </source>
</reference>
<dbReference type="RefSeq" id="WP_058475149.1">
    <property type="nucleotide sequence ID" value="NZ_CAAAIL010000003.1"/>
</dbReference>
<evidence type="ECO:0000259" key="1">
    <source>
        <dbReference type="Pfam" id="PF00501"/>
    </source>
</evidence>
<evidence type="ECO:0000313" key="4">
    <source>
        <dbReference type="EMBL" id="STY17342.1"/>
    </source>
</evidence>
<dbReference type="Proteomes" id="UP000054639">
    <property type="component" value="Unassembled WGS sequence"/>
</dbReference>
<dbReference type="InterPro" id="IPR002376">
    <property type="entry name" value="Formyl_transf_N"/>
</dbReference>
<organism evidence="4 6">
    <name type="scientific">Legionella quateirensis</name>
    <dbReference type="NCBI Taxonomy" id="45072"/>
    <lineage>
        <taxon>Bacteria</taxon>
        <taxon>Pseudomonadati</taxon>
        <taxon>Pseudomonadota</taxon>
        <taxon>Gammaproteobacteria</taxon>
        <taxon>Legionellales</taxon>
        <taxon>Legionellaceae</taxon>
        <taxon>Legionella</taxon>
    </lineage>
</organism>
<evidence type="ECO:0000313" key="3">
    <source>
        <dbReference type="EMBL" id="KTD43670.1"/>
    </source>
</evidence>